<reference evidence="14 15" key="1">
    <citation type="submission" date="2020-07" db="EMBL/GenBank/DDBJ databases">
        <title>Thermogemmata thermophila gen. nov., sp. nov., a novel moderate thermophilic planctomycete from a Kamchatka hot spring.</title>
        <authorList>
            <person name="Elcheninov A.G."/>
            <person name="Podosokorskaya O.A."/>
            <person name="Kovaleva O.L."/>
            <person name="Novikov A."/>
            <person name="Bonch-Osmolovskaya E.A."/>
            <person name="Toshchakov S.V."/>
            <person name="Kublanov I.V."/>
        </authorList>
    </citation>
    <scope>NUCLEOTIDE SEQUENCE [LARGE SCALE GENOMIC DNA]</scope>
    <source>
        <strain evidence="14 15">2918</strain>
    </source>
</reference>
<accession>A0A7V8VEK4</accession>
<dbReference type="EMBL" id="JACEFB010000005">
    <property type="protein sequence ID" value="MBA2226332.1"/>
    <property type="molecule type" value="Genomic_DNA"/>
</dbReference>
<dbReference type="InterPro" id="IPR036563">
    <property type="entry name" value="MoaE_sf"/>
</dbReference>
<dbReference type="CDD" id="cd00756">
    <property type="entry name" value="MoaE"/>
    <property type="match status" value="1"/>
</dbReference>
<feature type="region of interest" description="Disordered" evidence="13">
    <location>
        <begin position="128"/>
        <end position="150"/>
    </location>
</feature>
<name>A0A7V8VEK4_9BACT</name>
<keyword evidence="6" id="KW-0501">Molybdenum cofactor biosynthesis</keyword>
<dbReference type="Gene3D" id="3.90.1170.40">
    <property type="entry name" value="Molybdopterin biosynthesis MoaE subunit"/>
    <property type="match status" value="1"/>
</dbReference>
<protein>
    <recommendedName>
        <fullName evidence="4">Molybdopterin synthase catalytic subunit</fullName>
        <ecNumber evidence="3">2.8.1.12</ecNumber>
    </recommendedName>
    <alternativeName>
        <fullName evidence="10">MPT synthase subunit 2</fullName>
    </alternativeName>
    <alternativeName>
        <fullName evidence="8">Molybdenum cofactor biosynthesis protein E</fullName>
    </alternativeName>
    <alternativeName>
        <fullName evidence="9">Molybdopterin-converting factor large subunit</fullName>
    </alternativeName>
    <alternativeName>
        <fullName evidence="11">Molybdopterin-converting factor subunit 2</fullName>
    </alternativeName>
</protein>
<evidence type="ECO:0000256" key="3">
    <source>
        <dbReference type="ARBA" id="ARBA00011950"/>
    </source>
</evidence>
<evidence type="ECO:0000256" key="6">
    <source>
        <dbReference type="ARBA" id="ARBA00023150"/>
    </source>
</evidence>
<evidence type="ECO:0000256" key="9">
    <source>
        <dbReference type="ARBA" id="ARBA00030407"/>
    </source>
</evidence>
<dbReference type="AlphaFoldDB" id="A0A7V8VEK4"/>
<dbReference type="Pfam" id="PF02391">
    <property type="entry name" value="MoaE"/>
    <property type="match status" value="1"/>
</dbReference>
<evidence type="ECO:0000256" key="12">
    <source>
        <dbReference type="ARBA" id="ARBA00049878"/>
    </source>
</evidence>
<dbReference type="Proteomes" id="UP000542342">
    <property type="component" value="Unassembled WGS sequence"/>
</dbReference>
<evidence type="ECO:0000256" key="8">
    <source>
        <dbReference type="ARBA" id="ARBA00029745"/>
    </source>
</evidence>
<feature type="compositionally biased region" description="Basic and acidic residues" evidence="13">
    <location>
        <begin position="128"/>
        <end position="139"/>
    </location>
</feature>
<comment type="subunit">
    <text evidence="7">Heterotetramer of 2 MoaD subunits and 2 MoaE subunits. Also stable as homodimer. The enzyme changes between these two forms during catalysis.</text>
</comment>
<keyword evidence="15" id="KW-1185">Reference proteome</keyword>
<dbReference type="GO" id="GO:0030366">
    <property type="term" value="F:molybdopterin synthase activity"/>
    <property type="evidence" value="ECO:0007669"/>
    <property type="project" value="UniProtKB-EC"/>
</dbReference>
<sequence length="150" mass="16666">MIQLTREAIDYHSISEAVRDPHHGAVVLFLGTVRDLTGEDRTLRLEYEAYEPMAKKKLQEILTQVQQQWPGAKVAIVHRLGVLDVGEVSVAVAVSTPHRAEAFAACRYVMEAIKADVPIWKKDINPEGKEQWVHPEEKTGSPATTAGSLQ</sequence>
<dbReference type="EC" id="2.8.1.12" evidence="3"/>
<dbReference type="InterPro" id="IPR003448">
    <property type="entry name" value="Mopterin_biosynth_MoaE"/>
</dbReference>
<evidence type="ECO:0000256" key="11">
    <source>
        <dbReference type="ARBA" id="ARBA00032474"/>
    </source>
</evidence>
<evidence type="ECO:0000313" key="14">
    <source>
        <dbReference type="EMBL" id="MBA2226332.1"/>
    </source>
</evidence>
<evidence type="ECO:0000313" key="15">
    <source>
        <dbReference type="Proteomes" id="UP000542342"/>
    </source>
</evidence>
<feature type="compositionally biased region" description="Polar residues" evidence="13">
    <location>
        <begin position="141"/>
        <end position="150"/>
    </location>
</feature>
<dbReference type="RefSeq" id="WP_194537769.1">
    <property type="nucleotide sequence ID" value="NZ_JACEFB010000005.1"/>
</dbReference>
<gene>
    <name evidence="14" type="ORF">H0921_09190</name>
</gene>
<dbReference type="GO" id="GO:0006777">
    <property type="term" value="P:Mo-molybdopterin cofactor biosynthetic process"/>
    <property type="evidence" value="ECO:0007669"/>
    <property type="project" value="UniProtKB-KW"/>
</dbReference>
<evidence type="ECO:0000256" key="2">
    <source>
        <dbReference type="ARBA" id="ARBA00005426"/>
    </source>
</evidence>
<evidence type="ECO:0000256" key="13">
    <source>
        <dbReference type="SAM" id="MobiDB-lite"/>
    </source>
</evidence>
<evidence type="ECO:0000256" key="1">
    <source>
        <dbReference type="ARBA" id="ARBA00005046"/>
    </source>
</evidence>
<evidence type="ECO:0000256" key="5">
    <source>
        <dbReference type="ARBA" id="ARBA00022679"/>
    </source>
</evidence>
<proteinExistence type="inferred from homology"/>
<dbReference type="SUPFAM" id="SSF54690">
    <property type="entry name" value="Molybdopterin synthase subunit MoaE"/>
    <property type="match status" value="1"/>
</dbReference>
<dbReference type="PANTHER" id="PTHR23404">
    <property type="entry name" value="MOLYBDOPTERIN SYNTHASE RELATED"/>
    <property type="match status" value="1"/>
</dbReference>
<keyword evidence="5" id="KW-0808">Transferase</keyword>
<evidence type="ECO:0000256" key="10">
    <source>
        <dbReference type="ARBA" id="ARBA00030781"/>
    </source>
</evidence>
<comment type="pathway">
    <text evidence="1">Cofactor biosynthesis; molybdopterin biosynthesis.</text>
</comment>
<comment type="similarity">
    <text evidence="2">Belongs to the MoaE family.</text>
</comment>
<comment type="caution">
    <text evidence="14">The sequence shown here is derived from an EMBL/GenBank/DDBJ whole genome shotgun (WGS) entry which is preliminary data.</text>
</comment>
<evidence type="ECO:0000256" key="7">
    <source>
        <dbReference type="ARBA" id="ARBA00026066"/>
    </source>
</evidence>
<comment type="catalytic activity">
    <reaction evidence="12">
        <text>2 [molybdopterin-synthase sulfur-carrier protein]-C-terminal-Gly-aminoethanethioate + cyclic pyranopterin phosphate + H2O = molybdopterin + 2 [molybdopterin-synthase sulfur-carrier protein]-C-terminal Gly-Gly + 2 H(+)</text>
        <dbReference type="Rhea" id="RHEA:26333"/>
        <dbReference type="Rhea" id="RHEA-COMP:12202"/>
        <dbReference type="Rhea" id="RHEA-COMP:19907"/>
        <dbReference type="ChEBI" id="CHEBI:15377"/>
        <dbReference type="ChEBI" id="CHEBI:15378"/>
        <dbReference type="ChEBI" id="CHEBI:58698"/>
        <dbReference type="ChEBI" id="CHEBI:59648"/>
        <dbReference type="ChEBI" id="CHEBI:90778"/>
        <dbReference type="ChEBI" id="CHEBI:232372"/>
        <dbReference type="EC" id="2.8.1.12"/>
    </reaction>
</comment>
<dbReference type="FunFam" id="3.90.1170.40:FF:000003">
    <property type="entry name" value="Molybdopterin converting factor subunit 2"/>
    <property type="match status" value="1"/>
</dbReference>
<evidence type="ECO:0000256" key="4">
    <source>
        <dbReference type="ARBA" id="ARBA00013858"/>
    </source>
</evidence>
<organism evidence="14 15">
    <name type="scientific">Thermogemmata fonticola</name>
    <dbReference type="NCBI Taxonomy" id="2755323"/>
    <lineage>
        <taxon>Bacteria</taxon>
        <taxon>Pseudomonadati</taxon>
        <taxon>Planctomycetota</taxon>
        <taxon>Planctomycetia</taxon>
        <taxon>Gemmatales</taxon>
        <taxon>Gemmataceae</taxon>
        <taxon>Thermogemmata</taxon>
    </lineage>
</organism>